<reference evidence="1 2" key="1">
    <citation type="submission" date="2007-03" db="EMBL/GenBank/DDBJ databases">
        <authorList>
            <person name="Fulton L."/>
            <person name="Clifton S."/>
            <person name="Fulton B."/>
            <person name="Xu J."/>
            <person name="Minx P."/>
            <person name="Pepin K.H."/>
            <person name="Johnson M."/>
            <person name="Thiruvilangam P."/>
            <person name="Bhonagiri V."/>
            <person name="Nash W.E."/>
            <person name="Mardis E.R."/>
            <person name="Wilson R.K."/>
        </authorList>
    </citation>
    <scope>NUCLEOTIDE SEQUENCE [LARGE SCALE GENOMIC DNA]</scope>
    <source>
        <strain evidence="1 2">ATCC 29174</strain>
    </source>
</reference>
<gene>
    <name evidence="1" type="ORF">RUMOBE_02956</name>
</gene>
<sequence>MRDIRLFYYMKSKKNFKNSVTKQQKMARIAKTLSWIG</sequence>
<name>A5ZVC0_9FIRM</name>
<dbReference type="Proteomes" id="UP000006002">
    <property type="component" value="Unassembled WGS sequence"/>
</dbReference>
<accession>A5ZVC0</accession>
<dbReference type="HOGENOM" id="CLU_3340792_0_0_9"/>
<evidence type="ECO:0000313" key="1">
    <source>
        <dbReference type="EMBL" id="EDM86348.1"/>
    </source>
</evidence>
<protein>
    <submittedName>
        <fullName evidence="1">Uncharacterized protein</fullName>
    </submittedName>
</protein>
<proteinExistence type="predicted"/>
<comment type="caution">
    <text evidence="1">The sequence shown here is derived from an EMBL/GenBank/DDBJ whole genome shotgun (WGS) entry which is preliminary data.</text>
</comment>
<organism evidence="1 2">
    <name type="scientific">Blautia obeum ATCC 29174</name>
    <dbReference type="NCBI Taxonomy" id="411459"/>
    <lineage>
        <taxon>Bacteria</taxon>
        <taxon>Bacillati</taxon>
        <taxon>Bacillota</taxon>
        <taxon>Clostridia</taxon>
        <taxon>Lachnospirales</taxon>
        <taxon>Lachnospiraceae</taxon>
        <taxon>Blautia</taxon>
    </lineage>
</organism>
<evidence type="ECO:0000313" key="2">
    <source>
        <dbReference type="Proteomes" id="UP000006002"/>
    </source>
</evidence>
<reference evidence="1 2" key="2">
    <citation type="submission" date="2007-04" db="EMBL/GenBank/DDBJ databases">
        <title>Draft genome sequence of Ruminococcus obeum (ATCC 29174).</title>
        <authorList>
            <person name="Sudarsanam P."/>
            <person name="Ley R."/>
            <person name="Guruge J."/>
            <person name="Turnbaugh P.J."/>
            <person name="Mahowald M."/>
            <person name="Liep D."/>
            <person name="Gordon J."/>
        </authorList>
    </citation>
    <scope>NUCLEOTIDE SEQUENCE [LARGE SCALE GENOMIC DNA]</scope>
    <source>
        <strain evidence="1 2">ATCC 29174</strain>
    </source>
</reference>
<dbReference type="AlphaFoldDB" id="A5ZVC0"/>
<dbReference type="EMBL" id="AAVO02000015">
    <property type="protein sequence ID" value="EDM86348.1"/>
    <property type="molecule type" value="Genomic_DNA"/>
</dbReference>